<name>A0AAQ3NU13_VIGMU</name>
<dbReference type="Proteomes" id="UP001374535">
    <property type="component" value="Chromosome 3"/>
</dbReference>
<dbReference type="AlphaFoldDB" id="A0AAQ3NU13"/>
<organism evidence="1 2">
    <name type="scientific">Vigna mungo</name>
    <name type="common">Black gram</name>
    <name type="synonym">Phaseolus mungo</name>
    <dbReference type="NCBI Taxonomy" id="3915"/>
    <lineage>
        <taxon>Eukaryota</taxon>
        <taxon>Viridiplantae</taxon>
        <taxon>Streptophyta</taxon>
        <taxon>Embryophyta</taxon>
        <taxon>Tracheophyta</taxon>
        <taxon>Spermatophyta</taxon>
        <taxon>Magnoliopsida</taxon>
        <taxon>eudicotyledons</taxon>
        <taxon>Gunneridae</taxon>
        <taxon>Pentapetalae</taxon>
        <taxon>rosids</taxon>
        <taxon>fabids</taxon>
        <taxon>Fabales</taxon>
        <taxon>Fabaceae</taxon>
        <taxon>Papilionoideae</taxon>
        <taxon>50 kb inversion clade</taxon>
        <taxon>NPAAA clade</taxon>
        <taxon>indigoferoid/millettioid clade</taxon>
        <taxon>Phaseoleae</taxon>
        <taxon>Vigna</taxon>
    </lineage>
</organism>
<proteinExistence type="predicted"/>
<dbReference type="EMBL" id="CP144698">
    <property type="protein sequence ID" value="WVZ16481.1"/>
    <property type="molecule type" value="Genomic_DNA"/>
</dbReference>
<protein>
    <submittedName>
        <fullName evidence="1">Uncharacterized protein</fullName>
    </submittedName>
</protein>
<keyword evidence="2" id="KW-1185">Reference proteome</keyword>
<reference evidence="1 2" key="1">
    <citation type="journal article" date="2023" name="Life. Sci Alliance">
        <title>Evolutionary insights into 3D genome organization and epigenetic landscape of Vigna mungo.</title>
        <authorList>
            <person name="Junaid A."/>
            <person name="Singh B."/>
            <person name="Bhatia S."/>
        </authorList>
    </citation>
    <scope>NUCLEOTIDE SEQUENCE [LARGE SCALE GENOMIC DNA]</scope>
    <source>
        <strain evidence="1">Urdbean</strain>
    </source>
</reference>
<evidence type="ECO:0000313" key="1">
    <source>
        <dbReference type="EMBL" id="WVZ16481.1"/>
    </source>
</evidence>
<evidence type="ECO:0000313" key="2">
    <source>
        <dbReference type="Proteomes" id="UP001374535"/>
    </source>
</evidence>
<gene>
    <name evidence="1" type="ORF">V8G54_009463</name>
</gene>
<sequence length="121" mass="13540">MQLNDVDDVKSIVWLLDEFVCWWRQAAARLMQQRMVDNSMVEIGRQCCWRDNDLAGARVKMYGIALGGGARTKVESQWLAISMVVMEVQQKGEAALVVARDALERTVAGKDCGDDAGWCDD</sequence>
<accession>A0AAQ3NU13</accession>